<protein>
    <submittedName>
        <fullName evidence="1">Uncharacterized protein</fullName>
    </submittedName>
</protein>
<sequence length="118" mass="13769">MRYKRRHGVSRAKLDRALAGAEWLSLFPTAKVYNLWSVSSDHKPIKIQLESLGARDDSALSSGCMNDATYVEVMELKRQLEDFLDKEDIVWKQRSKIQWMREGDRSTAFFHAYATEKR</sequence>
<gene>
    <name evidence="1" type="ORF">ACH5RR_006944</name>
</gene>
<dbReference type="EMBL" id="JBJUIK010000003">
    <property type="protein sequence ID" value="KAL3533423.1"/>
    <property type="molecule type" value="Genomic_DNA"/>
</dbReference>
<dbReference type="AlphaFoldDB" id="A0ABD3AQF1"/>
<comment type="caution">
    <text evidence="1">The sequence shown here is derived from an EMBL/GenBank/DDBJ whole genome shotgun (WGS) entry which is preliminary data.</text>
</comment>
<evidence type="ECO:0000313" key="1">
    <source>
        <dbReference type="EMBL" id="KAL3533423.1"/>
    </source>
</evidence>
<proteinExistence type="predicted"/>
<keyword evidence="2" id="KW-1185">Reference proteome</keyword>
<name>A0ABD3AQF1_9GENT</name>
<evidence type="ECO:0000313" key="2">
    <source>
        <dbReference type="Proteomes" id="UP001630127"/>
    </source>
</evidence>
<reference evidence="1 2" key="1">
    <citation type="submission" date="2024-11" db="EMBL/GenBank/DDBJ databases">
        <title>A near-complete genome assembly of Cinchona calisaya.</title>
        <authorList>
            <person name="Lian D.C."/>
            <person name="Zhao X.W."/>
            <person name="Wei L."/>
        </authorList>
    </citation>
    <scope>NUCLEOTIDE SEQUENCE [LARGE SCALE GENOMIC DNA]</scope>
    <source>
        <tissue evidence="1">Nenye</tissue>
    </source>
</reference>
<organism evidence="1 2">
    <name type="scientific">Cinchona calisaya</name>
    <dbReference type="NCBI Taxonomy" id="153742"/>
    <lineage>
        <taxon>Eukaryota</taxon>
        <taxon>Viridiplantae</taxon>
        <taxon>Streptophyta</taxon>
        <taxon>Embryophyta</taxon>
        <taxon>Tracheophyta</taxon>
        <taxon>Spermatophyta</taxon>
        <taxon>Magnoliopsida</taxon>
        <taxon>eudicotyledons</taxon>
        <taxon>Gunneridae</taxon>
        <taxon>Pentapetalae</taxon>
        <taxon>asterids</taxon>
        <taxon>lamiids</taxon>
        <taxon>Gentianales</taxon>
        <taxon>Rubiaceae</taxon>
        <taxon>Cinchonoideae</taxon>
        <taxon>Cinchoneae</taxon>
        <taxon>Cinchona</taxon>
    </lineage>
</organism>
<dbReference type="Proteomes" id="UP001630127">
    <property type="component" value="Unassembled WGS sequence"/>
</dbReference>
<accession>A0ABD3AQF1</accession>